<keyword evidence="5" id="KW-1185">Reference proteome</keyword>
<dbReference type="GO" id="GO:0004803">
    <property type="term" value="F:transposase activity"/>
    <property type="evidence" value="ECO:0007669"/>
    <property type="project" value="InterPro"/>
</dbReference>
<gene>
    <name evidence="4" type="ORF">DES52_11658</name>
</gene>
<dbReference type="RefSeq" id="WP_110888179.1">
    <property type="nucleotide sequence ID" value="NZ_QJSX01000016.1"/>
</dbReference>
<dbReference type="GO" id="GO:0006313">
    <property type="term" value="P:DNA transposition"/>
    <property type="evidence" value="ECO:0007669"/>
    <property type="project" value="InterPro"/>
</dbReference>
<evidence type="ECO:0000313" key="4">
    <source>
        <dbReference type="EMBL" id="PYE50991.1"/>
    </source>
</evidence>
<dbReference type="PANTHER" id="PTHR30007:SF1">
    <property type="entry name" value="BLR1914 PROTEIN"/>
    <property type="match status" value="1"/>
</dbReference>
<dbReference type="AlphaFoldDB" id="A0A318S7I6"/>
<dbReference type="Proteomes" id="UP000248326">
    <property type="component" value="Unassembled WGS sequence"/>
</dbReference>
<dbReference type="InterPro" id="IPR025161">
    <property type="entry name" value="IS402-like_dom"/>
</dbReference>
<dbReference type="InterPro" id="IPR002559">
    <property type="entry name" value="Transposase_11"/>
</dbReference>
<evidence type="ECO:0000256" key="1">
    <source>
        <dbReference type="SAM" id="MobiDB-lite"/>
    </source>
</evidence>
<protein>
    <submittedName>
        <fullName evidence="4">Transposase</fullName>
    </submittedName>
</protein>
<dbReference type="Pfam" id="PF01609">
    <property type="entry name" value="DDE_Tnp_1"/>
    <property type="match status" value="1"/>
</dbReference>
<feature type="region of interest" description="Disordered" evidence="1">
    <location>
        <begin position="107"/>
        <end position="130"/>
    </location>
</feature>
<proteinExistence type="predicted"/>
<sequence length="273" mass="31071">MLDQLVPDDLWRVVNPIIPRRVQQNRPGRKRIYPRRTLAGILDILRWGLPWRSLPLALGFGSGRTCERRFHAWCQAGVWQRLFRLVLDHAEQHGLLDWSRASLDSASVPAPRGGQDVGPNPTDRGKNGSKIHLLVDGHGLPLGVTISGANVHDNQRFEQTLDAVQGVRNGRQGRPRRRPDKLHADKGYDARRCRHACRTRGIKARIARRGKDSSERLGRWRWRVERTLAWVLAFRKLAVRRERSSAAFLGLCQLACMIIVWRRVSALSGPAAR</sequence>
<dbReference type="Pfam" id="PF13340">
    <property type="entry name" value="DUF4096"/>
    <property type="match status" value="1"/>
</dbReference>
<dbReference type="EMBL" id="QJSX01000016">
    <property type="protein sequence ID" value="PYE50991.1"/>
    <property type="molecule type" value="Genomic_DNA"/>
</dbReference>
<evidence type="ECO:0000259" key="3">
    <source>
        <dbReference type="Pfam" id="PF13340"/>
    </source>
</evidence>
<dbReference type="NCBIfam" id="NF033580">
    <property type="entry name" value="transpos_IS5_3"/>
    <property type="match status" value="1"/>
</dbReference>
<name>A0A318S7I6_9DEIO</name>
<dbReference type="OrthoDB" id="192297at2"/>
<dbReference type="PANTHER" id="PTHR30007">
    <property type="entry name" value="PHP DOMAIN PROTEIN"/>
    <property type="match status" value="1"/>
</dbReference>
<reference evidence="4 5" key="1">
    <citation type="submission" date="2018-06" db="EMBL/GenBank/DDBJ databases">
        <title>Genomic Encyclopedia of Type Strains, Phase IV (KMG-IV): sequencing the most valuable type-strain genomes for metagenomic binning, comparative biology and taxonomic classification.</title>
        <authorList>
            <person name="Goeker M."/>
        </authorList>
    </citation>
    <scope>NUCLEOTIDE SEQUENCE [LARGE SCALE GENOMIC DNA]</scope>
    <source>
        <strain evidence="4 5">DSM 18048</strain>
    </source>
</reference>
<comment type="caution">
    <text evidence="4">The sequence shown here is derived from an EMBL/GenBank/DDBJ whole genome shotgun (WGS) entry which is preliminary data.</text>
</comment>
<accession>A0A318S7I6</accession>
<feature type="domain" description="Transposase IS4-like" evidence="2">
    <location>
        <begin position="102"/>
        <end position="258"/>
    </location>
</feature>
<evidence type="ECO:0000313" key="5">
    <source>
        <dbReference type="Proteomes" id="UP000248326"/>
    </source>
</evidence>
<dbReference type="GO" id="GO:0003677">
    <property type="term" value="F:DNA binding"/>
    <property type="evidence" value="ECO:0007669"/>
    <property type="project" value="InterPro"/>
</dbReference>
<feature type="domain" description="Insertion element IS402-like" evidence="3">
    <location>
        <begin position="7"/>
        <end position="83"/>
    </location>
</feature>
<organism evidence="4 5">
    <name type="scientific">Deinococcus yavapaiensis KR-236</name>
    <dbReference type="NCBI Taxonomy" id="694435"/>
    <lineage>
        <taxon>Bacteria</taxon>
        <taxon>Thermotogati</taxon>
        <taxon>Deinococcota</taxon>
        <taxon>Deinococci</taxon>
        <taxon>Deinococcales</taxon>
        <taxon>Deinococcaceae</taxon>
        <taxon>Deinococcus</taxon>
    </lineage>
</organism>
<evidence type="ECO:0000259" key="2">
    <source>
        <dbReference type="Pfam" id="PF01609"/>
    </source>
</evidence>